<comment type="caution">
    <text evidence="2">The sequence shown here is derived from an EMBL/GenBank/DDBJ whole genome shotgun (WGS) entry which is preliminary data.</text>
</comment>
<feature type="region of interest" description="Disordered" evidence="1">
    <location>
        <begin position="49"/>
        <end position="94"/>
    </location>
</feature>
<dbReference type="Proteomes" id="UP000670092">
    <property type="component" value="Unassembled WGS sequence"/>
</dbReference>
<proteinExistence type="predicted"/>
<sequence length="663" mass="71803">MLLTVKPHPHNGILPHEYAALPSSPLPHGRLDHRHQRHALTLTALYAPRVSSPNSPIAPVSPPTLSAYSPRSDAAMDSANRSLPSMPATPAPRERDVPAMAAPMNTSMSNLPAPPPQWQNESMRQWLQTKAEEYRREQEEERTRQESYRLDQRRVEQSMLRESLKAGVPPCMVPLIFASMGGGCNLQWIQQHMSQLHGCSSQTHILPQQASHTLPQSQPQPQPQPQPQQYLPPQQQPLNQQHQQKQEQKPAPLPSQPTSSPGAHHHRPQYAQSQSMPPPSQMPAAAQSVAPENPCQSRMIPPNPYASQLPPNIKVGHSSQPEPLSPSSTASYGRASSLRLRNQPTSQTAPDAGILSRINTSVLHIQQPSNISYTTTSSSTSVPLQQASSLAKCDAGTPSQSQRQPQSSPSIYFHHWVPPGQSQPNTPSTKTPNNSPYSGNPSSHLHSEHQISPKKRKAQFVHQPAPPPPRSDTVTSQFLPGRVSPKGTGRSGGQLRHDRQQQDQEPRHGDLPESGRPGGQMHMTSLSSSTDQGDVQSTSRGRSNSDRERKRGQSSSNNNNAQFAGDHNGRSHGNYPGAGSRDDSQGGRGEGGGGGGGGGHELSASYNSRPSSFNVYGPNYGHSHESAGPSNSGPGTDTNNYQSPAARSPIRAREDRPQQSTGT</sequence>
<feature type="compositionally biased region" description="Polar residues" evidence="1">
    <location>
        <begin position="628"/>
        <end position="645"/>
    </location>
</feature>
<gene>
    <name evidence="2" type="ORF">I7I52_09236</name>
</gene>
<accession>A0A8H8D320</accession>
<name>A0A8H8D320_AJECA</name>
<reference evidence="2 3" key="1">
    <citation type="submission" date="2021-01" db="EMBL/GenBank/DDBJ databases">
        <title>Chromosome-level genome assembly of a human fungal pathogen reveals clustering of transcriptionally co-regulated genes.</title>
        <authorList>
            <person name="Voorhies M."/>
            <person name="Cohen S."/>
            <person name="Shea T.P."/>
            <person name="Petrus S."/>
            <person name="Munoz J.F."/>
            <person name="Poplawski S."/>
            <person name="Goldman W.E."/>
            <person name="Michael T."/>
            <person name="Cuomo C.A."/>
            <person name="Sil A."/>
            <person name="Beyhan S."/>
        </authorList>
    </citation>
    <scope>NUCLEOTIDE SEQUENCE [LARGE SCALE GENOMIC DNA]</scope>
    <source>
        <strain evidence="2 3">G184AR</strain>
    </source>
</reference>
<dbReference type="VEuPathDB" id="FungiDB:I7I52_09236"/>
<evidence type="ECO:0000256" key="1">
    <source>
        <dbReference type="SAM" id="MobiDB-lite"/>
    </source>
</evidence>
<organism evidence="2 3">
    <name type="scientific">Ajellomyces capsulatus</name>
    <name type="common">Darling's disease fungus</name>
    <name type="synonym">Histoplasma capsulatum</name>
    <dbReference type="NCBI Taxonomy" id="5037"/>
    <lineage>
        <taxon>Eukaryota</taxon>
        <taxon>Fungi</taxon>
        <taxon>Dikarya</taxon>
        <taxon>Ascomycota</taxon>
        <taxon>Pezizomycotina</taxon>
        <taxon>Eurotiomycetes</taxon>
        <taxon>Eurotiomycetidae</taxon>
        <taxon>Onygenales</taxon>
        <taxon>Ajellomycetaceae</taxon>
        <taxon>Histoplasma</taxon>
    </lineage>
</organism>
<feature type="compositionally biased region" description="Polar residues" evidence="1">
    <location>
        <begin position="420"/>
        <end position="431"/>
    </location>
</feature>
<dbReference type="EMBL" id="JAEVHI010000002">
    <property type="protein sequence ID" value="KAG5299057.1"/>
    <property type="molecule type" value="Genomic_DNA"/>
</dbReference>
<feature type="compositionally biased region" description="Low complexity" evidence="1">
    <location>
        <begin position="227"/>
        <end position="243"/>
    </location>
</feature>
<feature type="compositionally biased region" description="Polar residues" evidence="1">
    <location>
        <begin position="604"/>
        <end position="614"/>
    </location>
</feature>
<feature type="compositionally biased region" description="Polar residues" evidence="1">
    <location>
        <begin position="339"/>
        <end position="349"/>
    </location>
</feature>
<feature type="compositionally biased region" description="Basic and acidic residues" evidence="1">
    <location>
        <begin position="495"/>
        <end position="513"/>
    </location>
</feature>
<dbReference type="OrthoDB" id="20105at2759"/>
<feature type="compositionally biased region" description="Low complexity" evidence="1">
    <location>
        <begin position="398"/>
        <end position="410"/>
    </location>
</feature>
<feature type="compositionally biased region" description="Gly residues" evidence="1">
    <location>
        <begin position="586"/>
        <end position="600"/>
    </location>
</feature>
<evidence type="ECO:0000313" key="2">
    <source>
        <dbReference type="EMBL" id="KAG5299057.1"/>
    </source>
</evidence>
<feature type="compositionally biased region" description="Low complexity" evidence="1">
    <location>
        <begin position="432"/>
        <end position="443"/>
    </location>
</feature>
<feature type="region of interest" description="Disordered" evidence="1">
    <location>
        <begin position="209"/>
        <end position="353"/>
    </location>
</feature>
<feature type="compositionally biased region" description="Polar residues" evidence="1">
    <location>
        <begin position="317"/>
        <end position="331"/>
    </location>
</feature>
<evidence type="ECO:0000313" key="3">
    <source>
        <dbReference type="Proteomes" id="UP000670092"/>
    </source>
</evidence>
<feature type="compositionally biased region" description="Polar residues" evidence="1">
    <location>
        <begin position="522"/>
        <end position="542"/>
    </location>
</feature>
<protein>
    <submittedName>
        <fullName evidence="2">Large tegument protein UL36 domain-containing protein</fullName>
    </submittedName>
</protein>
<feature type="region of interest" description="Disordered" evidence="1">
    <location>
        <begin position="385"/>
        <end position="663"/>
    </location>
</feature>
<dbReference type="AlphaFoldDB" id="A0A8H8D320"/>